<comment type="caution">
    <text evidence="2">Lacks conserved residue(s) required for the propagation of feature annotation.</text>
</comment>
<dbReference type="InterPro" id="IPR050595">
    <property type="entry name" value="Bact_response_regulator"/>
</dbReference>
<dbReference type="InterPro" id="IPR011006">
    <property type="entry name" value="CheY-like_superfamily"/>
</dbReference>
<evidence type="ECO:0000313" key="4">
    <source>
        <dbReference type="EMBL" id="QDT74145.1"/>
    </source>
</evidence>
<dbReference type="Proteomes" id="UP000317909">
    <property type="component" value="Chromosome"/>
</dbReference>
<dbReference type="CDD" id="cd00156">
    <property type="entry name" value="REC"/>
    <property type="match status" value="1"/>
</dbReference>
<feature type="domain" description="Response regulatory" evidence="3">
    <location>
        <begin position="9"/>
        <end position="124"/>
    </location>
</feature>
<dbReference type="EMBL" id="CP036339">
    <property type="protein sequence ID" value="QDT74145.1"/>
    <property type="molecule type" value="Genomic_DNA"/>
</dbReference>
<keyword evidence="5" id="KW-1185">Reference proteome</keyword>
<evidence type="ECO:0000259" key="3">
    <source>
        <dbReference type="PROSITE" id="PS50110"/>
    </source>
</evidence>
<dbReference type="KEGG" id="llh:I41_33400"/>
<accession>A0A517U0L3</accession>
<dbReference type="RefSeq" id="WP_168206944.1">
    <property type="nucleotide sequence ID" value="NZ_CP036339.1"/>
</dbReference>
<organism evidence="4 5">
    <name type="scientific">Lacipirellula limnantheis</name>
    <dbReference type="NCBI Taxonomy" id="2528024"/>
    <lineage>
        <taxon>Bacteria</taxon>
        <taxon>Pseudomonadati</taxon>
        <taxon>Planctomycetota</taxon>
        <taxon>Planctomycetia</taxon>
        <taxon>Pirellulales</taxon>
        <taxon>Lacipirellulaceae</taxon>
        <taxon>Lacipirellula</taxon>
    </lineage>
</organism>
<dbReference type="PANTHER" id="PTHR44591">
    <property type="entry name" value="STRESS RESPONSE REGULATOR PROTEIN 1"/>
    <property type="match status" value="1"/>
</dbReference>
<evidence type="ECO:0000256" key="1">
    <source>
        <dbReference type="ARBA" id="ARBA00022553"/>
    </source>
</evidence>
<dbReference type="GO" id="GO:0000160">
    <property type="term" value="P:phosphorelay signal transduction system"/>
    <property type="evidence" value="ECO:0007669"/>
    <property type="project" value="InterPro"/>
</dbReference>
<reference evidence="4 5" key="1">
    <citation type="submission" date="2019-02" db="EMBL/GenBank/DDBJ databases">
        <title>Deep-cultivation of Planctomycetes and their phenomic and genomic characterization uncovers novel biology.</title>
        <authorList>
            <person name="Wiegand S."/>
            <person name="Jogler M."/>
            <person name="Boedeker C."/>
            <person name="Pinto D."/>
            <person name="Vollmers J."/>
            <person name="Rivas-Marin E."/>
            <person name="Kohn T."/>
            <person name="Peeters S.H."/>
            <person name="Heuer A."/>
            <person name="Rast P."/>
            <person name="Oberbeckmann S."/>
            <person name="Bunk B."/>
            <person name="Jeske O."/>
            <person name="Meyerdierks A."/>
            <person name="Storesund J.E."/>
            <person name="Kallscheuer N."/>
            <person name="Luecker S."/>
            <person name="Lage O.M."/>
            <person name="Pohl T."/>
            <person name="Merkel B.J."/>
            <person name="Hornburger P."/>
            <person name="Mueller R.-W."/>
            <person name="Bruemmer F."/>
            <person name="Labrenz M."/>
            <person name="Spormann A.M."/>
            <person name="Op den Camp H."/>
            <person name="Overmann J."/>
            <person name="Amann R."/>
            <person name="Jetten M.S.M."/>
            <person name="Mascher T."/>
            <person name="Medema M.H."/>
            <person name="Devos D.P."/>
            <person name="Kaster A.-K."/>
            <person name="Ovreas L."/>
            <person name="Rohde M."/>
            <person name="Galperin M.Y."/>
            <person name="Jogler C."/>
        </authorList>
    </citation>
    <scope>NUCLEOTIDE SEQUENCE [LARGE SCALE GENOMIC DNA]</scope>
    <source>
        <strain evidence="4 5">I41</strain>
    </source>
</reference>
<dbReference type="AlphaFoldDB" id="A0A517U0L3"/>
<dbReference type="Pfam" id="PF00072">
    <property type="entry name" value="Response_reg"/>
    <property type="match status" value="1"/>
</dbReference>
<keyword evidence="1" id="KW-0597">Phosphoprotein</keyword>
<evidence type="ECO:0000313" key="5">
    <source>
        <dbReference type="Proteomes" id="UP000317909"/>
    </source>
</evidence>
<evidence type="ECO:0000256" key="2">
    <source>
        <dbReference type="PROSITE-ProRule" id="PRU00169"/>
    </source>
</evidence>
<dbReference type="SMART" id="SM00448">
    <property type="entry name" value="REC"/>
    <property type="match status" value="1"/>
</dbReference>
<gene>
    <name evidence="4" type="primary">basR</name>
    <name evidence="4" type="ORF">I41_33400</name>
</gene>
<proteinExistence type="predicted"/>
<dbReference type="SUPFAM" id="SSF52172">
    <property type="entry name" value="CheY-like"/>
    <property type="match status" value="1"/>
</dbReference>
<sequence>MNATTRRIDDLIVVDAAPDDYAPLFLDERLQETTCRQFVSGESALRQLDPSRATLWMVNLRLPDMTGVSFLELLRQRMRRCPVFLISDQHSLEDELAARAAGASAYLCKPVNSAWLRLCRDAISRPAQRRGAPQSMS</sequence>
<protein>
    <submittedName>
        <fullName evidence="4">Transcriptional regulatory protein BasR</fullName>
    </submittedName>
</protein>
<dbReference type="PANTHER" id="PTHR44591:SF23">
    <property type="entry name" value="CHEY SUBFAMILY"/>
    <property type="match status" value="1"/>
</dbReference>
<dbReference type="InterPro" id="IPR001789">
    <property type="entry name" value="Sig_transdc_resp-reg_receiver"/>
</dbReference>
<name>A0A517U0L3_9BACT</name>
<dbReference type="Gene3D" id="3.40.50.2300">
    <property type="match status" value="1"/>
</dbReference>
<dbReference type="PROSITE" id="PS50110">
    <property type="entry name" value="RESPONSE_REGULATORY"/>
    <property type="match status" value="1"/>
</dbReference>